<feature type="domain" description="C2H2-type" evidence="3">
    <location>
        <begin position="38"/>
        <end position="65"/>
    </location>
</feature>
<evidence type="ECO:0000313" key="4">
    <source>
        <dbReference type="EMBL" id="CAK9177238.1"/>
    </source>
</evidence>
<accession>A0ABC8U897</accession>
<keyword evidence="1" id="KW-0862">Zinc</keyword>
<reference evidence="4 5" key="1">
    <citation type="submission" date="2024-02" db="EMBL/GenBank/DDBJ databases">
        <authorList>
            <person name="Vignale AGUSTIN F."/>
            <person name="Sosa J E."/>
            <person name="Modenutti C."/>
        </authorList>
    </citation>
    <scope>NUCLEOTIDE SEQUENCE [LARGE SCALE GENOMIC DNA]</scope>
</reference>
<dbReference type="InterPro" id="IPR013087">
    <property type="entry name" value="Znf_C2H2_type"/>
</dbReference>
<name>A0ABC8U897_9AQUA</name>
<evidence type="ECO:0000313" key="5">
    <source>
        <dbReference type="Proteomes" id="UP001642360"/>
    </source>
</evidence>
<keyword evidence="1" id="KW-0479">Metal-binding</keyword>
<comment type="caution">
    <text evidence="4">The sequence shown here is derived from an EMBL/GenBank/DDBJ whole genome shotgun (WGS) entry which is preliminary data.</text>
</comment>
<evidence type="ECO:0000256" key="2">
    <source>
        <dbReference type="SAM" id="MobiDB-lite"/>
    </source>
</evidence>
<dbReference type="InterPro" id="IPR036236">
    <property type="entry name" value="Znf_C2H2_sf"/>
</dbReference>
<dbReference type="SUPFAM" id="SSF57667">
    <property type="entry name" value="beta-beta-alpha zinc fingers"/>
    <property type="match status" value="1"/>
</dbReference>
<dbReference type="EMBL" id="CAUOFW020007006">
    <property type="protein sequence ID" value="CAK9177238.1"/>
    <property type="molecule type" value="Genomic_DNA"/>
</dbReference>
<evidence type="ECO:0000259" key="3">
    <source>
        <dbReference type="PROSITE" id="PS50157"/>
    </source>
</evidence>
<dbReference type="GO" id="GO:0008270">
    <property type="term" value="F:zinc ion binding"/>
    <property type="evidence" value="ECO:0007669"/>
    <property type="project" value="UniProtKB-KW"/>
</dbReference>
<dbReference type="AlphaFoldDB" id="A0ABC8U897"/>
<protein>
    <recommendedName>
        <fullName evidence="3">C2H2-type domain-containing protein</fullName>
    </recommendedName>
</protein>
<keyword evidence="1" id="KW-0863">Zinc-finger</keyword>
<sequence>MLQSDNSAEGSSHEPNPNANVNRSEVSKLTQLTKFRDYTCSFCFKSFSTAQALGGHQNAHRSERTEERRLYIKDPIDYRNRAFLRSVKPLKVVPPPGVCYSKLSLQMVKPAAVLPEPEAETPPGLPPSTHLSHRPNSLYGHGESPSMVGPMAGNEVPYRGVHGYNRHDQPYLRQVYQKPVPSIDLNLVPKRKVEAVVGGGGGDGCIEVYYGESKPGVFNGGKDDH</sequence>
<dbReference type="Gene3D" id="3.30.160.60">
    <property type="entry name" value="Classic Zinc Finger"/>
    <property type="match status" value="1"/>
</dbReference>
<feature type="region of interest" description="Disordered" evidence="2">
    <location>
        <begin position="1"/>
        <end position="24"/>
    </location>
</feature>
<dbReference type="PANTHER" id="PTHR46353:SF23">
    <property type="entry name" value="C2H2 ZINC FINGER-CONTAINING PROTEIN-RELATED"/>
    <property type="match status" value="1"/>
</dbReference>
<evidence type="ECO:0000256" key="1">
    <source>
        <dbReference type="PROSITE-ProRule" id="PRU00042"/>
    </source>
</evidence>
<dbReference type="PROSITE" id="PS50157">
    <property type="entry name" value="ZINC_FINGER_C2H2_2"/>
    <property type="match status" value="1"/>
</dbReference>
<dbReference type="Proteomes" id="UP001642360">
    <property type="component" value="Unassembled WGS sequence"/>
</dbReference>
<feature type="region of interest" description="Disordered" evidence="2">
    <location>
        <begin position="116"/>
        <end position="154"/>
    </location>
</feature>
<organism evidence="4 5">
    <name type="scientific">Ilex paraguariensis</name>
    <name type="common">yerba mate</name>
    <dbReference type="NCBI Taxonomy" id="185542"/>
    <lineage>
        <taxon>Eukaryota</taxon>
        <taxon>Viridiplantae</taxon>
        <taxon>Streptophyta</taxon>
        <taxon>Embryophyta</taxon>
        <taxon>Tracheophyta</taxon>
        <taxon>Spermatophyta</taxon>
        <taxon>Magnoliopsida</taxon>
        <taxon>eudicotyledons</taxon>
        <taxon>Gunneridae</taxon>
        <taxon>Pentapetalae</taxon>
        <taxon>asterids</taxon>
        <taxon>campanulids</taxon>
        <taxon>Aquifoliales</taxon>
        <taxon>Aquifoliaceae</taxon>
        <taxon>Ilex</taxon>
    </lineage>
</organism>
<dbReference type="InterPro" id="IPR044299">
    <property type="entry name" value="GIS3/ZFP5/ZFP6"/>
</dbReference>
<gene>
    <name evidence="4" type="ORF">ILEXP_LOCUS47117</name>
</gene>
<proteinExistence type="predicted"/>
<keyword evidence="5" id="KW-1185">Reference proteome</keyword>
<dbReference type="Pfam" id="PF13912">
    <property type="entry name" value="zf-C2H2_6"/>
    <property type="match status" value="1"/>
</dbReference>
<feature type="non-terminal residue" evidence="4">
    <location>
        <position position="225"/>
    </location>
</feature>
<dbReference type="PANTHER" id="PTHR46353">
    <property type="entry name" value="ZINC FINGER PROTEIN 5"/>
    <property type="match status" value="1"/>
</dbReference>
<dbReference type="PROSITE" id="PS00028">
    <property type="entry name" value="ZINC_FINGER_C2H2_1"/>
    <property type="match status" value="1"/>
</dbReference>